<dbReference type="PANTHER" id="PTHR30222:SF17">
    <property type="entry name" value="SPERMIDINE_PUTRESCINE-BINDING PERIPLASMIC PROTEIN"/>
    <property type="match status" value="1"/>
</dbReference>
<dbReference type="RefSeq" id="WP_386738815.1">
    <property type="nucleotide sequence ID" value="NZ_JBHSMG010000001.1"/>
</dbReference>
<name>A0ABW0NKX0_9MICO</name>
<evidence type="ECO:0000313" key="5">
    <source>
        <dbReference type="EMBL" id="MFC5501215.1"/>
    </source>
</evidence>
<evidence type="ECO:0000313" key="6">
    <source>
        <dbReference type="Proteomes" id="UP001596039"/>
    </source>
</evidence>
<dbReference type="EMBL" id="JBHSMG010000001">
    <property type="protein sequence ID" value="MFC5501215.1"/>
    <property type="molecule type" value="Genomic_DNA"/>
</dbReference>
<dbReference type="Proteomes" id="UP001596039">
    <property type="component" value="Unassembled WGS sequence"/>
</dbReference>
<accession>A0ABW0NKX0</accession>
<dbReference type="CDD" id="cd13590">
    <property type="entry name" value="PBP2_PotD_PotF_like"/>
    <property type="match status" value="1"/>
</dbReference>
<evidence type="ECO:0000256" key="4">
    <source>
        <dbReference type="ARBA" id="ARBA00022764"/>
    </source>
</evidence>
<comment type="subcellular location">
    <subcellularLocation>
        <location evidence="1">Periplasm</location>
    </subcellularLocation>
</comment>
<proteinExistence type="predicted"/>
<protein>
    <submittedName>
        <fullName evidence="5">PotD/PotF family extracellular solute-binding protein</fullName>
    </submittedName>
</protein>
<evidence type="ECO:0000256" key="1">
    <source>
        <dbReference type="ARBA" id="ARBA00004418"/>
    </source>
</evidence>
<dbReference type="PROSITE" id="PS51318">
    <property type="entry name" value="TAT"/>
    <property type="match status" value="1"/>
</dbReference>
<sequence>MPRSLPEDPLIRSLVVQARNAQLTRRGVLAGATGGAAALALAACAPTGSSKPAPASDISSSDKRMVWANWPLYMDTVDGTGAHPTLDAFTKATGIKVDYREDVDDNNTYYAKVKDQLALGKDIGADTVCLTDWMVSRWIRLGYTQKLDHSKIPNIKNLNPNLLNIDYDKGRNYSLPWQGGFAGICWNKDKFPKGFTSVSEMFKEPALKGRIEVLSEMRDTIGLIMLEQNVDISAPIQNYQFQNGLDELQKYISDGIIRSVKGNSYTEDLVSGDALAAICWSGDITATNASNGDHWEFAIPDAGGTLWNDNYLIPIGARHKANAEAVMNWYYDPKIAAEVAAYVNYITPVVGAKEEAAKIDPALAENNLIFPDEATLKKAHVFHTLTPAQEQSFTSGFQKVLLGA</sequence>
<dbReference type="InterPro" id="IPR001188">
    <property type="entry name" value="Sperm_putr-bd"/>
</dbReference>
<reference evidence="6" key="1">
    <citation type="journal article" date="2019" name="Int. J. Syst. Evol. Microbiol.">
        <title>The Global Catalogue of Microorganisms (GCM) 10K type strain sequencing project: providing services to taxonomists for standard genome sequencing and annotation.</title>
        <authorList>
            <consortium name="The Broad Institute Genomics Platform"/>
            <consortium name="The Broad Institute Genome Sequencing Center for Infectious Disease"/>
            <person name="Wu L."/>
            <person name="Ma J."/>
        </authorList>
    </citation>
    <scope>NUCLEOTIDE SEQUENCE [LARGE SCALE GENOMIC DNA]</scope>
    <source>
        <strain evidence="6">CGMCC 4.6997</strain>
    </source>
</reference>
<dbReference type="InterPro" id="IPR006311">
    <property type="entry name" value="TAT_signal"/>
</dbReference>
<evidence type="ECO:0000256" key="2">
    <source>
        <dbReference type="ARBA" id="ARBA00022448"/>
    </source>
</evidence>
<dbReference type="PRINTS" id="PR00909">
    <property type="entry name" value="SPERMDNBNDNG"/>
</dbReference>
<dbReference type="PANTHER" id="PTHR30222">
    <property type="entry name" value="SPERMIDINE/PUTRESCINE-BINDING PERIPLASMIC PROTEIN"/>
    <property type="match status" value="1"/>
</dbReference>
<keyword evidence="6" id="KW-1185">Reference proteome</keyword>
<dbReference type="SUPFAM" id="SSF53850">
    <property type="entry name" value="Periplasmic binding protein-like II"/>
    <property type="match status" value="1"/>
</dbReference>
<keyword evidence="4" id="KW-0574">Periplasm</keyword>
<dbReference type="Pfam" id="PF13416">
    <property type="entry name" value="SBP_bac_8"/>
    <property type="match status" value="1"/>
</dbReference>
<dbReference type="Gene3D" id="3.40.190.10">
    <property type="entry name" value="Periplasmic binding protein-like II"/>
    <property type="match status" value="2"/>
</dbReference>
<gene>
    <name evidence="5" type="ORF">ACFPJ4_03060</name>
</gene>
<dbReference type="InterPro" id="IPR006059">
    <property type="entry name" value="SBP"/>
</dbReference>
<organism evidence="5 6">
    <name type="scientific">Lysinimonas soli</name>
    <dbReference type="NCBI Taxonomy" id="1074233"/>
    <lineage>
        <taxon>Bacteria</taxon>
        <taxon>Bacillati</taxon>
        <taxon>Actinomycetota</taxon>
        <taxon>Actinomycetes</taxon>
        <taxon>Micrococcales</taxon>
        <taxon>Microbacteriaceae</taxon>
        <taxon>Lysinimonas</taxon>
    </lineage>
</organism>
<keyword evidence="3" id="KW-0732">Signal</keyword>
<evidence type="ECO:0000256" key="3">
    <source>
        <dbReference type="ARBA" id="ARBA00022729"/>
    </source>
</evidence>
<keyword evidence="2" id="KW-0813">Transport</keyword>
<comment type="caution">
    <text evidence="5">The sequence shown here is derived from an EMBL/GenBank/DDBJ whole genome shotgun (WGS) entry which is preliminary data.</text>
</comment>